<dbReference type="CDD" id="cd04724">
    <property type="entry name" value="Tryptophan_synthase_alpha"/>
    <property type="match status" value="1"/>
</dbReference>
<dbReference type="PANTHER" id="PTHR43406">
    <property type="entry name" value="TRYPTOPHAN SYNTHASE, ALPHA CHAIN"/>
    <property type="match status" value="1"/>
</dbReference>
<dbReference type="RefSeq" id="WP_014269559.1">
    <property type="nucleotide sequence ID" value="NC_016633.1"/>
</dbReference>
<feature type="active site" description="Proton acceptor" evidence="9">
    <location>
        <position position="55"/>
    </location>
</feature>
<dbReference type="GO" id="GO:0005829">
    <property type="term" value="C:cytosol"/>
    <property type="evidence" value="ECO:0007669"/>
    <property type="project" value="TreeGrafter"/>
</dbReference>
<dbReference type="AlphaFoldDB" id="G8QQS9"/>
<sequence length="259" mass="27663">MSRIANAFLKGKAFIPFITCGDPDLETTKALVLAMEKSGADLIELGIPFSDPIAEGPVIQKADKRALQSGTTADRIFSLVAEIRLETDIPLVFMTYINPIFTYGKARFLTRCKEVGIDGIIVPDLPYEEQDELKGFCSESGVTLISMIAPTSRERIQMVAKEAEGFLYCVSSLGVTGERSAIGDAAMMMVEEAKKATTIPCCIGFGISNAEQAKAMASFADGVIVGSAIVRLIAENGKDSIQPVSKFVSAMKTAIATTA</sequence>
<proteinExistence type="inferred from homology"/>
<dbReference type="Proteomes" id="UP000005632">
    <property type="component" value="Chromosome"/>
</dbReference>
<dbReference type="EMBL" id="CP003155">
    <property type="protein sequence ID" value="AEV28710.1"/>
    <property type="molecule type" value="Genomic_DNA"/>
</dbReference>
<dbReference type="NCBIfam" id="TIGR00262">
    <property type="entry name" value="trpA"/>
    <property type="match status" value="1"/>
</dbReference>
<keyword evidence="5 9" id="KW-0822">Tryptophan biosynthesis</keyword>
<evidence type="ECO:0000256" key="1">
    <source>
        <dbReference type="ARBA" id="ARBA00003365"/>
    </source>
</evidence>
<dbReference type="OrthoDB" id="9804578at2"/>
<accession>G8QQS9</accession>
<evidence type="ECO:0000256" key="9">
    <source>
        <dbReference type="HAMAP-Rule" id="MF_00131"/>
    </source>
</evidence>
<evidence type="ECO:0000256" key="5">
    <source>
        <dbReference type="ARBA" id="ARBA00022822"/>
    </source>
</evidence>
<evidence type="ECO:0000256" key="3">
    <source>
        <dbReference type="ARBA" id="ARBA00011270"/>
    </source>
</evidence>
<comment type="function">
    <text evidence="1 9">The alpha subunit is responsible for the aldol cleavage of indoleglycerol phosphate to indole and glyceraldehyde 3-phosphate.</text>
</comment>
<keyword evidence="6 9" id="KW-0057">Aromatic amino acid biosynthesis</keyword>
<evidence type="ECO:0000256" key="4">
    <source>
        <dbReference type="ARBA" id="ARBA00022605"/>
    </source>
</evidence>
<gene>
    <name evidence="9" type="primary">trpA</name>
    <name evidence="11" type="ordered locus">SpiGrapes_0884</name>
</gene>
<dbReference type="InterPro" id="IPR011060">
    <property type="entry name" value="RibuloseP-bd_barrel"/>
</dbReference>
<dbReference type="KEGG" id="sgp:SpiGrapes_0884"/>
<keyword evidence="12" id="KW-1185">Reference proteome</keyword>
<dbReference type="PROSITE" id="PS00167">
    <property type="entry name" value="TRP_SYNTHASE_ALPHA"/>
    <property type="match status" value="1"/>
</dbReference>
<dbReference type="STRING" id="158190.SpiGrapes_0884"/>
<dbReference type="Gene3D" id="3.20.20.70">
    <property type="entry name" value="Aldolase class I"/>
    <property type="match status" value="1"/>
</dbReference>
<dbReference type="HOGENOM" id="CLU_016734_0_0_12"/>
<comment type="catalytic activity">
    <reaction evidence="8 9">
        <text>(1S,2R)-1-C-(indol-3-yl)glycerol 3-phosphate + L-serine = D-glyceraldehyde 3-phosphate + L-tryptophan + H2O</text>
        <dbReference type="Rhea" id="RHEA:10532"/>
        <dbReference type="ChEBI" id="CHEBI:15377"/>
        <dbReference type="ChEBI" id="CHEBI:33384"/>
        <dbReference type="ChEBI" id="CHEBI:57912"/>
        <dbReference type="ChEBI" id="CHEBI:58866"/>
        <dbReference type="ChEBI" id="CHEBI:59776"/>
        <dbReference type="EC" id="4.2.1.20"/>
    </reaction>
</comment>
<feature type="active site" description="Proton acceptor" evidence="9">
    <location>
        <position position="44"/>
    </location>
</feature>
<dbReference type="InterPro" id="IPR018204">
    <property type="entry name" value="Trp_synthase_alpha_AS"/>
</dbReference>
<comment type="similarity">
    <text evidence="9 10">Belongs to the TrpA family.</text>
</comment>
<dbReference type="InterPro" id="IPR002028">
    <property type="entry name" value="Trp_synthase_suA"/>
</dbReference>
<reference evidence="11 12" key="1">
    <citation type="submission" date="2011-11" db="EMBL/GenBank/DDBJ databases">
        <title>Complete sequence of Spirochaeta sp. grapes.</title>
        <authorList>
            <consortium name="US DOE Joint Genome Institute"/>
            <person name="Lucas S."/>
            <person name="Han J."/>
            <person name="Lapidus A."/>
            <person name="Cheng J.-F."/>
            <person name="Goodwin L."/>
            <person name="Pitluck S."/>
            <person name="Peters L."/>
            <person name="Ovchinnikova G."/>
            <person name="Munk A.C."/>
            <person name="Detter J.C."/>
            <person name="Han C."/>
            <person name="Tapia R."/>
            <person name="Land M."/>
            <person name="Hauser L."/>
            <person name="Kyrpides N."/>
            <person name="Ivanova N."/>
            <person name="Pagani I."/>
            <person name="Ritalahtilisa K."/>
            <person name="Loeffler F."/>
            <person name="Woyke T."/>
        </authorList>
    </citation>
    <scope>NUCLEOTIDE SEQUENCE [LARGE SCALE GENOMIC DNA]</scope>
    <source>
        <strain evidence="12">ATCC BAA-1885 / DSM 22778 / Grapes</strain>
    </source>
</reference>
<evidence type="ECO:0000256" key="8">
    <source>
        <dbReference type="ARBA" id="ARBA00049047"/>
    </source>
</evidence>
<dbReference type="PANTHER" id="PTHR43406:SF1">
    <property type="entry name" value="TRYPTOPHAN SYNTHASE ALPHA CHAIN, CHLOROPLASTIC"/>
    <property type="match status" value="1"/>
</dbReference>
<evidence type="ECO:0000256" key="6">
    <source>
        <dbReference type="ARBA" id="ARBA00023141"/>
    </source>
</evidence>
<dbReference type="HAMAP" id="MF_00131">
    <property type="entry name" value="Trp_synth_alpha"/>
    <property type="match status" value="1"/>
</dbReference>
<organism evidence="11 12">
    <name type="scientific">Sphaerochaeta pleomorpha (strain ATCC BAA-1885 / DSM 22778 / Grapes)</name>
    <dbReference type="NCBI Taxonomy" id="158190"/>
    <lineage>
        <taxon>Bacteria</taxon>
        <taxon>Pseudomonadati</taxon>
        <taxon>Spirochaetota</taxon>
        <taxon>Spirochaetia</taxon>
        <taxon>Spirochaetales</taxon>
        <taxon>Sphaerochaetaceae</taxon>
        <taxon>Sphaerochaeta</taxon>
    </lineage>
</organism>
<dbReference type="Pfam" id="PF00290">
    <property type="entry name" value="Trp_syntA"/>
    <property type="match status" value="1"/>
</dbReference>
<comment type="pathway">
    <text evidence="2 9">Amino-acid biosynthesis; L-tryptophan biosynthesis; L-tryptophan from chorismate: step 5/5.</text>
</comment>
<evidence type="ECO:0000256" key="2">
    <source>
        <dbReference type="ARBA" id="ARBA00004733"/>
    </source>
</evidence>
<evidence type="ECO:0000256" key="10">
    <source>
        <dbReference type="RuleBase" id="RU003662"/>
    </source>
</evidence>
<dbReference type="eggNOG" id="COG0159">
    <property type="taxonomic scope" value="Bacteria"/>
</dbReference>
<evidence type="ECO:0000313" key="12">
    <source>
        <dbReference type="Proteomes" id="UP000005632"/>
    </source>
</evidence>
<dbReference type="SUPFAM" id="SSF51366">
    <property type="entry name" value="Ribulose-phoshate binding barrel"/>
    <property type="match status" value="1"/>
</dbReference>
<protein>
    <recommendedName>
        <fullName evidence="9">Tryptophan synthase alpha chain</fullName>
        <ecNumber evidence="9">4.2.1.20</ecNumber>
    </recommendedName>
</protein>
<dbReference type="GO" id="GO:0004834">
    <property type="term" value="F:tryptophan synthase activity"/>
    <property type="evidence" value="ECO:0007669"/>
    <property type="project" value="UniProtKB-UniRule"/>
</dbReference>
<evidence type="ECO:0000313" key="11">
    <source>
        <dbReference type="EMBL" id="AEV28710.1"/>
    </source>
</evidence>
<name>G8QQS9_SPHPG</name>
<dbReference type="InterPro" id="IPR013785">
    <property type="entry name" value="Aldolase_TIM"/>
</dbReference>
<dbReference type="EC" id="4.2.1.20" evidence="9"/>
<keyword evidence="4 9" id="KW-0028">Amino-acid biosynthesis</keyword>
<keyword evidence="7 9" id="KW-0456">Lyase</keyword>
<evidence type="ECO:0000256" key="7">
    <source>
        <dbReference type="ARBA" id="ARBA00023239"/>
    </source>
</evidence>
<dbReference type="UniPathway" id="UPA00035">
    <property type="reaction ID" value="UER00044"/>
</dbReference>
<comment type="subunit">
    <text evidence="3 9">Tetramer of two alpha and two beta chains.</text>
</comment>
<dbReference type="FunFam" id="3.20.20.70:FF:000037">
    <property type="entry name" value="Tryptophan synthase alpha chain"/>
    <property type="match status" value="1"/>
</dbReference>